<dbReference type="PANTHER" id="PTHR43459:SF1">
    <property type="entry name" value="EG:BACN32G11.4 PROTEIN"/>
    <property type="match status" value="1"/>
</dbReference>
<dbReference type="GO" id="GO:0003824">
    <property type="term" value="F:catalytic activity"/>
    <property type="evidence" value="ECO:0007669"/>
    <property type="project" value="InterPro"/>
</dbReference>
<dbReference type="Pfam" id="PF00378">
    <property type="entry name" value="ECH_1"/>
    <property type="match status" value="1"/>
</dbReference>
<reference evidence="2 3" key="1">
    <citation type="submission" date="2016-10" db="EMBL/GenBank/DDBJ databases">
        <authorList>
            <person name="de Groot N.N."/>
        </authorList>
    </citation>
    <scope>NUCLEOTIDE SEQUENCE [LARGE SCALE GENOMIC DNA]</scope>
    <source>
        <strain evidence="2 3">IBRC-M10015</strain>
    </source>
</reference>
<evidence type="ECO:0000313" key="3">
    <source>
        <dbReference type="Proteomes" id="UP000198856"/>
    </source>
</evidence>
<dbReference type="PROSITE" id="PS00166">
    <property type="entry name" value="ENOYL_COA_HYDRATASE"/>
    <property type="match status" value="1"/>
</dbReference>
<dbReference type="InterPro" id="IPR018376">
    <property type="entry name" value="Enoyl-CoA_hyd/isom_CS"/>
</dbReference>
<dbReference type="PANTHER" id="PTHR43459">
    <property type="entry name" value="ENOYL-COA HYDRATASE"/>
    <property type="match status" value="1"/>
</dbReference>
<name>A0A1G8Y978_9EURY</name>
<accession>A0A1G8Y978</accession>
<organism evidence="2 3">
    <name type="scientific">Halovenus aranensis</name>
    <dbReference type="NCBI Taxonomy" id="890420"/>
    <lineage>
        <taxon>Archaea</taxon>
        <taxon>Methanobacteriati</taxon>
        <taxon>Methanobacteriota</taxon>
        <taxon>Stenosarchaea group</taxon>
        <taxon>Halobacteria</taxon>
        <taxon>Halobacteriales</taxon>
        <taxon>Haloarculaceae</taxon>
        <taxon>Halovenus</taxon>
    </lineage>
</organism>
<dbReference type="Gene3D" id="1.10.12.10">
    <property type="entry name" value="Lyase 2-enoyl-coa Hydratase, Chain A, domain 2"/>
    <property type="match status" value="1"/>
</dbReference>
<sequence>MSVLDYEIHDDRATITITNPELRNALTLETAQALTDALETIEDSDARCVVLQGSSGTFCAGGDIELMMEGLTSERETAELMEEAAYPINRTVQCVYECSIPTVAKVDGPAYGAGASLAIACDVVLASEQAEISFGFRRVGLSVDSGTSYLLPRMVGENTAKDLVYSGDVLDAERAHELGLFNRVYPTDEFDQAAEEYVENVTTGPTVGLTHSKRLLQRGLDRSFDEVIDAEVDAIESAFGTDDFAEGVEAFLEGRSPEFEGT</sequence>
<dbReference type="Proteomes" id="UP000198856">
    <property type="component" value="Unassembled WGS sequence"/>
</dbReference>
<protein>
    <submittedName>
        <fullName evidence="2">Enoyl-CoA hydratase/carnithine racemase</fullName>
    </submittedName>
</protein>
<keyword evidence="3" id="KW-1185">Reference proteome</keyword>
<proteinExistence type="inferred from homology"/>
<dbReference type="AlphaFoldDB" id="A0A1G8Y978"/>
<dbReference type="RefSeq" id="WP_092703879.1">
    <property type="nucleotide sequence ID" value="NZ_FNFC01000013.1"/>
</dbReference>
<dbReference type="CDD" id="cd06558">
    <property type="entry name" value="crotonase-like"/>
    <property type="match status" value="1"/>
</dbReference>
<dbReference type="EMBL" id="FNFC01000013">
    <property type="protein sequence ID" value="SDJ98600.1"/>
    <property type="molecule type" value="Genomic_DNA"/>
</dbReference>
<evidence type="ECO:0000256" key="1">
    <source>
        <dbReference type="RuleBase" id="RU003707"/>
    </source>
</evidence>
<dbReference type="STRING" id="890420.SAMN05216226_113113"/>
<dbReference type="SUPFAM" id="SSF52096">
    <property type="entry name" value="ClpP/crotonase"/>
    <property type="match status" value="1"/>
</dbReference>
<comment type="similarity">
    <text evidence="1">Belongs to the enoyl-CoA hydratase/isomerase family.</text>
</comment>
<dbReference type="OrthoDB" id="27846at2157"/>
<dbReference type="InterPro" id="IPR014748">
    <property type="entry name" value="Enoyl-CoA_hydra_C"/>
</dbReference>
<dbReference type="Gene3D" id="3.90.226.10">
    <property type="entry name" value="2-enoyl-CoA Hydratase, Chain A, domain 1"/>
    <property type="match status" value="1"/>
</dbReference>
<evidence type="ECO:0000313" key="2">
    <source>
        <dbReference type="EMBL" id="SDJ98600.1"/>
    </source>
</evidence>
<dbReference type="InterPro" id="IPR029045">
    <property type="entry name" value="ClpP/crotonase-like_dom_sf"/>
</dbReference>
<gene>
    <name evidence="2" type="ORF">SAMN05216226_113113</name>
</gene>
<dbReference type="InterPro" id="IPR001753">
    <property type="entry name" value="Enoyl-CoA_hydra/iso"/>
</dbReference>